<evidence type="ECO:0000313" key="5">
    <source>
        <dbReference type="Proteomes" id="UP000186141"/>
    </source>
</evidence>
<dbReference type="NCBIfam" id="TIGR00666">
    <property type="entry name" value="PBP4"/>
    <property type="match status" value="1"/>
</dbReference>
<keyword evidence="5" id="KW-1185">Reference proteome</keyword>
<dbReference type="Gene3D" id="3.40.710.10">
    <property type="entry name" value="DD-peptidase/beta-lactamase superfamily"/>
    <property type="match status" value="1"/>
</dbReference>
<proteinExistence type="inferred from homology"/>
<reference evidence="4 5" key="1">
    <citation type="submission" date="2017-01" db="EMBL/GenBank/DDBJ databases">
        <authorList>
            <person name="Mah S.A."/>
            <person name="Swanson W.J."/>
            <person name="Moy G.W."/>
            <person name="Vacquier V.D."/>
        </authorList>
    </citation>
    <scope>NUCLEOTIDE SEQUENCE [LARGE SCALE GENOMIC DNA]</scope>
    <source>
        <strain evidence="4 5">DSM 26375</strain>
    </source>
</reference>
<dbReference type="GO" id="GO:0000270">
    <property type="term" value="P:peptidoglycan metabolic process"/>
    <property type="evidence" value="ECO:0007669"/>
    <property type="project" value="TreeGrafter"/>
</dbReference>
<dbReference type="PANTHER" id="PTHR30023:SF0">
    <property type="entry name" value="PENICILLIN-SENSITIVE CARBOXYPEPTIDASE A"/>
    <property type="match status" value="1"/>
</dbReference>
<dbReference type="PRINTS" id="PR00922">
    <property type="entry name" value="DADACBPTASE3"/>
</dbReference>
<dbReference type="InterPro" id="IPR000667">
    <property type="entry name" value="Peptidase_S13"/>
</dbReference>
<evidence type="ECO:0000256" key="2">
    <source>
        <dbReference type="ARBA" id="ARBA00022801"/>
    </source>
</evidence>
<gene>
    <name evidence="4" type="ORF">SAMN05421774_10578</name>
</gene>
<keyword evidence="4" id="KW-0645">Protease</keyword>
<dbReference type="AlphaFoldDB" id="A0A1N7P9Q8"/>
<feature type="region of interest" description="Disordered" evidence="3">
    <location>
        <begin position="34"/>
        <end position="57"/>
    </location>
</feature>
<protein>
    <submittedName>
        <fullName evidence="4">D-alanyl-D-alanine carboxypeptidase / D-alanyl-D-alanine-endopeptidase (Penicillin-binding protein 4)</fullName>
    </submittedName>
</protein>
<keyword evidence="4" id="KW-0121">Carboxypeptidase</keyword>
<sequence>MQGEFGSGRNHIGRRFVLAGLLAGAVVPAWANAPSHAPRPRPRPGVPASPAASAAGVRPTAPAADVLIDKARLGGRVSYAVLDGRSGALLEGHGESLAQPPASVAKAITALYALARLGQEFRFVTRVVATGPVQGGVVQGDLILLGAGDPTLDTDQLGDLAASLKAKGIRGVRGRFLVNATALPGIDQIDPDQPAHVGYNPAISGLNLNFNRVHFEWKRGKSGWQIGMDARGQRFAPAVRMARARIVERNAPLFTYDLTDGQERWTVASSSLGKGGSRWLPVRQPERYAGEVFQTLCAAQGIALPDPHRVGGVSGGTVLAHVASPPLPEMLRGMLRHSTNITAEAIGLAASGAGSLRASGRAMSDWLQATHGVEASFVDHSGLGGNSRISAAGMAAALVRVPGLASLMRPFPTGTKGKGPQALAKTGTLNFVSGLAGYVSGGRPLVFAIFAADTARRERLSGAERERPAGGPEWTRRARTLQGQLIDRWVTLYPG</sequence>
<dbReference type="EMBL" id="FTOT01000005">
    <property type="protein sequence ID" value="SIT07280.1"/>
    <property type="molecule type" value="Genomic_DNA"/>
</dbReference>
<dbReference type="GO" id="GO:0004185">
    <property type="term" value="F:serine-type carboxypeptidase activity"/>
    <property type="evidence" value="ECO:0007669"/>
    <property type="project" value="InterPro"/>
</dbReference>
<name>A0A1N7P9Q8_9RHOB</name>
<dbReference type="GO" id="GO:0006508">
    <property type="term" value="P:proteolysis"/>
    <property type="evidence" value="ECO:0007669"/>
    <property type="project" value="InterPro"/>
</dbReference>
<organism evidence="4 5">
    <name type="scientific">Gemmobacter megaterium</name>
    <dbReference type="NCBI Taxonomy" id="1086013"/>
    <lineage>
        <taxon>Bacteria</taxon>
        <taxon>Pseudomonadati</taxon>
        <taxon>Pseudomonadota</taxon>
        <taxon>Alphaproteobacteria</taxon>
        <taxon>Rhodobacterales</taxon>
        <taxon>Paracoccaceae</taxon>
        <taxon>Gemmobacter</taxon>
    </lineage>
</organism>
<dbReference type="Pfam" id="PF02113">
    <property type="entry name" value="Peptidase_S13"/>
    <property type="match status" value="1"/>
</dbReference>
<dbReference type="Proteomes" id="UP000186141">
    <property type="component" value="Unassembled WGS sequence"/>
</dbReference>
<dbReference type="PANTHER" id="PTHR30023">
    <property type="entry name" value="D-ALANYL-D-ALANINE CARBOXYPEPTIDASE"/>
    <property type="match status" value="1"/>
</dbReference>
<dbReference type="SUPFAM" id="SSF56601">
    <property type="entry name" value="beta-lactamase/transpeptidase-like"/>
    <property type="match status" value="1"/>
</dbReference>
<evidence type="ECO:0000256" key="1">
    <source>
        <dbReference type="ARBA" id="ARBA00006096"/>
    </source>
</evidence>
<dbReference type="Gene3D" id="3.50.80.20">
    <property type="entry name" value="D-Ala-D-Ala carboxypeptidase C, peptidase S13"/>
    <property type="match status" value="1"/>
</dbReference>
<accession>A0A1N7P9Q8</accession>
<comment type="similarity">
    <text evidence="1">Belongs to the peptidase S13 family.</text>
</comment>
<evidence type="ECO:0000313" key="4">
    <source>
        <dbReference type="EMBL" id="SIT07280.1"/>
    </source>
</evidence>
<feature type="compositionally biased region" description="Low complexity" evidence="3">
    <location>
        <begin position="46"/>
        <end position="57"/>
    </location>
</feature>
<dbReference type="InterPro" id="IPR012338">
    <property type="entry name" value="Beta-lactam/transpept-like"/>
</dbReference>
<evidence type="ECO:0000256" key="3">
    <source>
        <dbReference type="SAM" id="MobiDB-lite"/>
    </source>
</evidence>
<dbReference type="STRING" id="1086013.SAMN05421774_10578"/>
<keyword evidence="2" id="KW-0378">Hydrolase</keyword>